<reference evidence="4 5" key="2">
    <citation type="submission" date="2018-11" db="EMBL/GenBank/DDBJ databases">
        <authorList>
            <consortium name="Pathogen Informatics"/>
        </authorList>
    </citation>
    <scope>NUCLEOTIDE SEQUENCE [LARGE SCALE GENOMIC DNA]</scope>
</reference>
<dbReference type="GO" id="GO:0005886">
    <property type="term" value="C:plasma membrane"/>
    <property type="evidence" value="ECO:0007669"/>
    <property type="project" value="TreeGrafter"/>
</dbReference>
<keyword evidence="3" id="KW-0041">Annexin</keyword>
<sequence>GFGTRDNDLIRIIVTRSEIDLADIRHEFEQKYNKSLESFIKGDCSGAYKDEKKKFLNCKVKMNDLYTRKLLKFYCSYAETYYMWLYLNVNGIHLRLELQLISSNVTSTKTSLCAIATIT</sequence>
<dbReference type="GO" id="GO:0005737">
    <property type="term" value="C:cytoplasm"/>
    <property type="evidence" value="ECO:0007669"/>
    <property type="project" value="TreeGrafter"/>
</dbReference>
<protein>
    <submittedName>
        <fullName evidence="6">Annexin</fullName>
    </submittedName>
</protein>
<dbReference type="SUPFAM" id="SSF47874">
    <property type="entry name" value="Annexin"/>
    <property type="match status" value="1"/>
</dbReference>
<dbReference type="WBParaSite" id="BTMF_0001605601-mRNA-1">
    <property type="protein sequence ID" value="BTMF_0001605601-mRNA-1"/>
    <property type="gene ID" value="BTMF_0001605601"/>
</dbReference>
<dbReference type="PANTHER" id="PTHR10502">
    <property type="entry name" value="ANNEXIN"/>
    <property type="match status" value="1"/>
</dbReference>
<evidence type="ECO:0000256" key="3">
    <source>
        <dbReference type="ARBA" id="ARBA00023216"/>
    </source>
</evidence>
<keyword evidence="2" id="KW-0677">Repeat</keyword>
<dbReference type="GO" id="GO:0001786">
    <property type="term" value="F:phosphatidylserine binding"/>
    <property type="evidence" value="ECO:0007669"/>
    <property type="project" value="TreeGrafter"/>
</dbReference>
<evidence type="ECO:0000256" key="1">
    <source>
        <dbReference type="ARBA" id="ARBA00007831"/>
    </source>
</evidence>
<dbReference type="FunFam" id="1.10.220.10:FF:000001">
    <property type="entry name" value="Annexin"/>
    <property type="match status" value="1"/>
</dbReference>
<evidence type="ECO:0000313" key="5">
    <source>
        <dbReference type="Proteomes" id="UP000280834"/>
    </source>
</evidence>
<evidence type="ECO:0000313" key="6">
    <source>
        <dbReference type="WBParaSite" id="BTMF_0001605601-mRNA-1"/>
    </source>
</evidence>
<evidence type="ECO:0000313" key="4">
    <source>
        <dbReference type="EMBL" id="VDO47768.1"/>
    </source>
</evidence>
<dbReference type="Pfam" id="PF00191">
    <property type="entry name" value="Annexin"/>
    <property type="match status" value="1"/>
</dbReference>
<dbReference type="EMBL" id="UZAG01020732">
    <property type="protein sequence ID" value="VDO47768.1"/>
    <property type="molecule type" value="Genomic_DNA"/>
</dbReference>
<dbReference type="AlphaFoldDB" id="A0A0R3R7Q4"/>
<dbReference type="InterPro" id="IPR037104">
    <property type="entry name" value="Annexin_sf"/>
</dbReference>
<keyword evidence="5" id="KW-1185">Reference proteome</keyword>
<dbReference type="GO" id="GO:0005509">
    <property type="term" value="F:calcium ion binding"/>
    <property type="evidence" value="ECO:0007669"/>
    <property type="project" value="InterPro"/>
</dbReference>
<dbReference type="PROSITE" id="PS51897">
    <property type="entry name" value="ANNEXIN_2"/>
    <property type="match status" value="1"/>
</dbReference>
<dbReference type="Proteomes" id="UP000280834">
    <property type="component" value="Unassembled WGS sequence"/>
</dbReference>
<dbReference type="GO" id="GO:0012506">
    <property type="term" value="C:vesicle membrane"/>
    <property type="evidence" value="ECO:0007669"/>
    <property type="project" value="TreeGrafter"/>
</dbReference>
<comment type="similarity">
    <text evidence="1">Belongs to the annexin family.</text>
</comment>
<dbReference type="GO" id="GO:0005544">
    <property type="term" value="F:calcium-dependent phospholipid binding"/>
    <property type="evidence" value="ECO:0007669"/>
    <property type="project" value="InterPro"/>
</dbReference>
<proteinExistence type="inferred from homology"/>
<dbReference type="GO" id="GO:0005634">
    <property type="term" value="C:nucleus"/>
    <property type="evidence" value="ECO:0007669"/>
    <property type="project" value="TreeGrafter"/>
</dbReference>
<dbReference type="SMART" id="SM00335">
    <property type="entry name" value="ANX"/>
    <property type="match status" value="1"/>
</dbReference>
<name>A0A0R3R7Q4_9BILA</name>
<gene>
    <name evidence="4" type="ORF">BTMF_LOCUS14039</name>
</gene>
<organism evidence="6">
    <name type="scientific">Brugia timori</name>
    <dbReference type="NCBI Taxonomy" id="42155"/>
    <lineage>
        <taxon>Eukaryota</taxon>
        <taxon>Metazoa</taxon>
        <taxon>Ecdysozoa</taxon>
        <taxon>Nematoda</taxon>
        <taxon>Chromadorea</taxon>
        <taxon>Rhabditida</taxon>
        <taxon>Spirurina</taxon>
        <taxon>Spiruromorpha</taxon>
        <taxon>Filarioidea</taxon>
        <taxon>Onchocercidae</taxon>
        <taxon>Brugia</taxon>
    </lineage>
</organism>
<reference evidence="6" key="1">
    <citation type="submission" date="2017-02" db="UniProtKB">
        <authorList>
            <consortium name="WormBaseParasite"/>
        </authorList>
    </citation>
    <scope>IDENTIFICATION</scope>
</reference>
<dbReference type="Gene3D" id="1.10.220.10">
    <property type="entry name" value="Annexin"/>
    <property type="match status" value="1"/>
</dbReference>
<evidence type="ECO:0000256" key="2">
    <source>
        <dbReference type="ARBA" id="ARBA00022737"/>
    </source>
</evidence>
<accession>A0A0R3R7Q4</accession>
<dbReference type="InterPro" id="IPR018502">
    <property type="entry name" value="Annexin_repeat"/>
</dbReference>
<dbReference type="STRING" id="42155.A0A0R3R7Q4"/>
<dbReference type="PANTHER" id="PTHR10502:SF102">
    <property type="entry name" value="ANNEXIN B11"/>
    <property type="match status" value="1"/>
</dbReference>